<accession>A0A0K2U1K3</accession>
<sequence length="62" mass="7157">MIYFIINPPILANNLKKKIFGASYYGWLIGCFGSAINKSLVKKYLFCFVLISLLFCQKKKMN</sequence>
<name>A0A0K2U1K3_LEPSM</name>
<dbReference type="AlphaFoldDB" id="A0A0K2U1K3"/>
<reference evidence="1" key="1">
    <citation type="submission" date="2014-05" db="EMBL/GenBank/DDBJ databases">
        <authorList>
            <person name="Chronopoulou M."/>
        </authorList>
    </citation>
    <scope>NUCLEOTIDE SEQUENCE</scope>
    <source>
        <tissue evidence="1">Whole organism</tissue>
    </source>
</reference>
<organism evidence="1">
    <name type="scientific">Lepeophtheirus salmonis</name>
    <name type="common">Salmon louse</name>
    <name type="synonym">Caligus salmonis</name>
    <dbReference type="NCBI Taxonomy" id="72036"/>
    <lineage>
        <taxon>Eukaryota</taxon>
        <taxon>Metazoa</taxon>
        <taxon>Ecdysozoa</taxon>
        <taxon>Arthropoda</taxon>
        <taxon>Crustacea</taxon>
        <taxon>Multicrustacea</taxon>
        <taxon>Hexanauplia</taxon>
        <taxon>Copepoda</taxon>
        <taxon>Siphonostomatoida</taxon>
        <taxon>Caligidae</taxon>
        <taxon>Lepeophtheirus</taxon>
    </lineage>
</organism>
<dbReference type="EMBL" id="HACA01014762">
    <property type="protein sequence ID" value="CDW32123.1"/>
    <property type="molecule type" value="Transcribed_RNA"/>
</dbReference>
<evidence type="ECO:0000313" key="1">
    <source>
        <dbReference type="EMBL" id="CDW32123.1"/>
    </source>
</evidence>
<protein>
    <submittedName>
        <fullName evidence="1">Uncharacterized protein</fullName>
    </submittedName>
</protein>
<proteinExistence type="predicted"/>